<organism evidence="1 2">
    <name type="scientific">Salmonella enterica subsp. enterica serovar Bovismorbificans</name>
    <dbReference type="NCBI Taxonomy" id="58097"/>
    <lineage>
        <taxon>Bacteria</taxon>
        <taxon>Pseudomonadati</taxon>
        <taxon>Pseudomonadota</taxon>
        <taxon>Gammaproteobacteria</taxon>
        <taxon>Enterobacterales</taxon>
        <taxon>Enterobacteriaceae</taxon>
        <taxon>Salmonella</taxon>
    </lineage>
</organism>
<evidence type="ECO:0000313" key="2">
    <source>
        <dbReference type="Proteomes" id="UP000039541"/>
    </source>
</evidence>
<name>A0A655DV72_SALET</name>
<dbReference type="Proteomes" id="UP000039541">
    <property type="component" value="Unassembled WGS sequence"/>
</dbReference>
<accession>A0A655DV72</accession>
<dbReference type="AlphaFoldDB" id="A0A655DV72"/>
<proteinExistence type="predicted"/>
<evidence type="ECO:0000313" key="1">
    <source>
        <dbReference type="EMBL" id="CNU85434.1"/>
    </source>
</evidence>
<gene>
    <name evidence="1" type="ORF">ERS008202_03693</name>
</gene>
<protein>
    <submittedName>
        <fullName evidence="1">Uncharacterized protein</fullName>
    </submittedName>
</protein>
<reference evidence="1 2" key="1">
    <citation type="submission" date="2015-03" db="EMBL/GenBank/DDBJ databases">
        <authorList>
            <consortium name="Pathogen Informatics"/>
        </authorList>
    </citation>
    <scope>NUCLEOTIDE SEQUENCE [LARGE SCALE GENOMIC DNA]</scope>
    <source>
        <strain evidence="1 2">3476</strain>
    </source>
</reference>
<sequence>MSVHQRPGEAFNIVQHLSDNGLIRGGDIGRLRCSWRADVVGAVGGGDGNLFAVGLCGGEGKGKMTFAICFAAAKRLAVRRGDRDGATRFGGAADTGAILTNYHVFRHFRRGTVRRDNRRGGAFVFRDIGGGSDKRLAVSLRRIQRNDKLSVAISDGAAKYGVATVADSDRCPGFRLTAYGQTVGRHGKTVRCRRRSFIRRVQRFYRTAIRGFIGNANA</sequence>
<dbReference type="EMBL" id="CQPC01000061">
    <property type="protein sequence ID" value="CNU85434.1"/>
    <property type="molecule type" value="Genomic_DNA"/>
</dbReference>